<gene>
    <name evidence="1" type="ORF">S12H4_01082</name>
</gene>
<dbReference type="AlphaFoldDB" id="X1RZ33"/>
<evidence type="ECO:0000313" key="1">
    <source>
        <dbReference type="EMBL" id="GAI60789.1"/>
    </source>
</evidence>
<sequence length="91" mass="10972">MGPSFEERFLLLPSVELLYYGLIKKIKNHLDLIKPNYPNIEGYYNSYRDTLKGNRASTKSYHKWLPSLNAKLNDYVFDFLRFQYNQKRTWS</sequence>
<reference evidence="1" key="1">
    <citation type="journal article" date="2014" name="Front. Microbiol.">
        <title>High frequency of phylogenetically diverse reductive dehalogenase-homologous genes in deep subseafloor sedimentary metagenomes.</title>
        <authorList>
            <person name="Kawai M."/>
            <person name="Futagami T."/>
            <person name="Toyoda A."/>
            <person name="Takaki Y."/>
            <person name="Nishi S."/>
            <person name="Hori S."/>
            <person name="Arai W."/>
            <person name="Tsubouchi T."/>
            <person name="Morono Y."/>
            <person name="Uchiyama I."/>
            <person name="Ito T."/>
            <person name="Fujiyama A."/>
            <person name="Inagaki F."/>
            <person name="Takami H."/>
        </authorList>
    </citation>
    <scope>NUCLEOTIDE SEQUENCE</scope>
    <source>
        <strain evidence="1">Expedition CK06-06</strain>
    </source>
</reference>
<protein>
    <submittedName>
        <fullName evidence="1">Uncharacterized protein</fullName>
    </submittedName>
</protein>
<proteinExistence type="predicted"/>
<accession>X1RZ33</accession>
<organism evidence="1">
    <name type="scientific">marine sediment metagenome</name>
    <dbReference type="NCBI Taxonomy" id="412755"/>
    <lineage>
        <taxon>unclassified sequences</taxon>
        <taxon>metagenomes</taxon>
        <taxon>ecological metagenomes</taxon>
    </lineage>
</organism>
<comment type="caution">
    <text evidence="1">The sequence shown here is derived from an EMBL/GenBank/DDBJ whole genome shotgun (WGS) entry which is preliminary data.</text>
</comment>
<name>X1RZ33_9ZZZZ</name>
<dbReference type="EMBL" id="BARW01000191">
    <property type="protein sequence ID" value="GAI60789.1"/>
    <property type="molecule type" value="Genomic_DNA"/>
</dbReference>